<dbReference type="AlphaFoldDB" id="A0A1X2IWS3"/>
<organism evidence="2 3">
    <name type="scientific">Absidia repens</name>
    <dbReference type="NCBI Taxonomy" id="90262"/>
    <lineage>
        <taxon>Eukaryota</taxon>
        <taxon>Fungi</taxon>
        <taxon>Fungi incertae sedis</taxon>
        <taxon>Mucoromycota</taxon>
        <taxon>Mucoromycotina</taxon>
        <taxon>Mucoromycetes</taxon>
        <taxon>Mucorales</taxon>
        <taxon>Cunninghamellaceae</taxon>
        <taxon>Absidia</taxon>
    </lineage>
</organism>
<sequence length="86" mass="9739">MVTAWQRTVLLAAVCLDSLVDHDNSYREIYTYWIGGQSLVGFVYGSFDLPKISDTSMMENKWRLGHVVLLLVSMLSSTRADIILVQ</sequence>
<name>A0A1X2IWS3_9FUNG</name>
<gene>
    <name evidence="2" type="ORF">BCR42DRAFT_433170</name>
</gene>
<protein>
    <submittedName>
        <fullName evidence="2">Uncharacterized protein</fullName>
    </submittedName>
</protein>
<reference evidence="2 3" key="1">
    <citation type="submission" date="2016-07" db="EMBL/GenBank/DDBJ databases">
        <title>Pervasive Adenine N6-methylation of Active Genes in Fungi.</title>
        <authorList>
            <consortium name="DOE Joint Genome Institute"/>
            <person name="Mondo S.J."/>
            <person name="Dannebaum R.O."/>
            <person name="Kuo R.C."/>
            <person name="Labutti K."/>
            <person name="Haridas S."/>
            <person name="Kuo A."/>
            <person name="Salamov A."/>
            <person name="Ahrendt S.R."/>
            <person name="Lipzen A."/>
            <person name="Sullivan W."/>
            <person name="Andreopoulos W.B."/>
            <person name="Clum A."/>
            <person name="Lindquist E."/>
            <person name="Daum C."/>
            <person name="Ramamoorthy G.K."/>
            <person name="Gryganskyi A."/>
            <person name="Culley D."/>
            <person name="Magnuson J.K."/>
            <person name="James T.Y."/>
            <person name="O'Malley M.A."/>
            <person name="Stajich J.E."/>
            <person name="Spatafora J.W."/>
            <person name="Visel A."/>
            <person name="Grigoriev I.V."/>
        </authorList>
    </citation>
    <scope>NUCLEOTIDE SEQUENCE [LARGE SCALE GENOMIC DNA]</scope>
    <source>
        <strain evidence="2 3">NRRL 1336</strain>
    </source>
</reference>
<feature type="chain" id="PRO_5012055435" evidence="1">
    <location>
        <begin position="23"/>
        <end position="86"/>
    </location>
</feature>
<dbReference type="Proteomes" id="UP000193560">
    <property type="component" value="Unassembled WGS sequence"/>
</dbReference>
<comment type="caution">
    <text evidence="2">The sequence shown here is derived from an EMBL/GenBank/DDBJ whole genome shotgun (WGS) entry which is preliminary data.</text>
</comment>
<dbReference type="EMBL" id="MCGE01000003">
    <property type="protein sequence ID" value="ORZ23506.1"/>
    <property type="molecule type" value="Genomic_DNA"/>
</dbReference>
<keyword evidence="3" id="KW-1185">Reference proteome</keyword>
<accession>A0A1X2IWS3</accession>
<evidence type="ECO:0000313" key="2">
    <source>
        <dbReference type="EMBL" id="ORZ23506.1"/>
    </source>
</evidence>
<evidence type="ECO:0000256" key="1">
    <source>
        <dbReference type="SAM" id="SignalP"/>
    </source>
</evidence>
<proteinExistence type="predicted"/>
<evidence type="ECO:0000313" key="3">
    <source>
        <dbReference type="Proteomes" id="UP000193560"/>
    </source>
</evidence>
<feature type="signal peptide" evidence="1">
    <location>
        <begin position="1"/>
        <end position="22"/>
    </location>
</feature>
<keyword evidence="1" id="KW-0732">Signal</keyword>